<dbReference type="SUPFAM" id="SSF52166">
    <property type="entry name" value="Ribosomal protein L4"/>
    <property type="match status" value="1"/>
</dbReference>
<dbReference type="EMBL" id="QEAP01000300">
    <property type="protein sequence ID" value="TPX69899.1"/>
    <property type="molecule type" value="Genomic_DNA"/>
</dbReference>
<dbReference type="Proteomes" id="UP000320333">
    <property type="component" value="Unassembled WGS sequence"/>
</dbReference>
<keyword evidence="3" id="KW-0687">Ribonucleoprotein</keyword>
<dbReference type="GO" id="GO:0006412">
    <property type="term" value="P:translation"/>
    <property type="evidence" value="ECO:0007669"/>
    <property type="project" value="InterPro"/>
</dbReference>
<keyword evidence="2" id="KW-0689">Ribosomal protein</keyword>
<dbReference type="AlphaFoldDB" id="A0A507F0T3"/>
<dbReference type="InterPro" id="IPR023574">
    <property type="entry name" value="Ribosomal_uL4_dom_sf"/>
</dbReference>
<dbReference type="PANTHER" id="PTHR10746:SF6">
    <property type="entry name" value="LARGE RIBOSOMAL SUBUNIT PROTEIN UL4M"/>
    <property type="match status" value="1"/>
</dbReference>
<dbReference type="PANTHER" id="PTHR10746">
    <property type="entry name" value="50S RIBOSOMAL PROTEIN L4"/>
    <property type="match status" value="1"/>
</dbReference>
<dbReference type="GO" id="GO:1990904">
    <property type="term" value="C:ribonucleoprotein complex"/>
    <property type="evidence" value="ECO:0007669"/>
    <property type="project" value="UniProtKB-KW"/>
</dbReference>
<accession>A0A507F0T3</accession>
<dbReference type="Pfam" id="PF00573">
    <property type="entry name" value="Ribosomal_L4"/>
    <property type="match status" value="1"/>
</dbReference>
<proteinExistence type="inferred from homology"/>
<feature type="region of interest" description="Disordered" evidence="5">
    <location>
        <begin position="49"/>
        <end position="71"/>
    </location>
</feature>
<dbReference type="GO" id="GO:0003735">
    <property type="term" value="F:structural constituent of ribosome"/>
    <property type="evidence" value="ECO:0007669"/>
    <property type="project" value="InterPro"/>
</dbReference>
<evidence type="ECO:0000256" key="4">
    <source>
        <dbReference type="ARBA" id="ARBA00040565"/>
    </source>
</evidence>
<dbReference type="STRING" id="246404.A0A507F0T3"/>
<organism evidence="6 7">
    <name type="scientific">Chytriomyces confervae</name>
    <dbReference type="NCBI Taxonomy" id="246404"/>
    <lineage>
        <taxon>Eukaryota</taxon>
        <taxon>Fungi</taxon>
        <taxon>Fungi incertae sedis</taxon>
        <taxon>Chytridiomycota</taxon>
        <taxon>Chytridiomycota incertae sedis</taxon>
        <taxon>Chytridiomycetes</taxon>
        <taxon>Chytridiales</taxon>
        <taxon>Chytriomycetaceae</taxon>
        <taxon>Chytriomyces</taxon>
    </lineage>
</organism>
<dbReference type="OrthoDB" id="275876at2759"/>
<protein>
    <recommendedName>
        <fullName evidence="4">Large ribosomal subunit protein uL4m</fullName>
    </recommendedName>
</protein>
<sequence>MECFLRSFSQGTPLGIMKLSPSVFGLTPRADLMHRVVMYEEAWRQQGTESSKSLGQVRGTTRKPFPQKGRGKARVGTLRAAHFVGGYAVHGPKPGPRMPDINLKVYNSAIRHALSTKYAQNQLVVVDSLSLPNDLKLTLAERLEMLGIRGKKAYLMYGDLEPAEHLVRSADKFLSKPKTEDVPHGEKRLLVSSADLVSVLPVLENEVLVLDKAAVELLEEMYAMEELNAV</sequence>
<evidence type="ECO:0000256" key="3">
    <source>
        <dbReference type="ARBA" id="ARBA00023274"/>
    </source>
</evidence>
<evidence type="ECO:0000256" key="5">
    <source>
        <dbReference type="SAM" id="MobiDB-lite"/>
    </source>
</evidence>
<evidence type="ECO:0000313" key="7">
    <source>
        <dbReference type="Proteomes" id="UP000320333"/>
    </source>
</evidence>
<dbReference type="GO" id="GO:0005840">
    <property type="term" value="C:ribosome"/>
    <property type="evidence" value="ECO:0007669"/>
    <property type="project" value="UniProtKB-KW"/>
</dbReference>
<name>A0A507F0T3_9FUNG</name>
<evidence type="ECO:0000256" key="2">
    <source>
        <dbReference type="ARBA" id="ARBA00022980"/>
    </source>
</evidence>
<evidence type="ECO:0000313" key="6">
    <source>
        <dbReference type="EMBL" id="TPX69899.1"/>
    </source>
</evidence>
<keyword evidence="7" id="KW-1185">Reference proteome</keyword>
<comment type="similarity">
    <text evidence="1">Belongs to the universal ribosomal protein uL4 family.</text>
</comment>
<dbReference type="InterPro" id="IPR013005">
    <property type="entry name" value="Ribosomal_uL4-like"/>
</dbReference>
<comment type="caution">
    <text evidence="6">The sequence shown here is derived from an EMBL/GenBank/DDBJ whole genome shotgun (WGS) entry which is preliminary data.</text>
</comment>
<dbReference type="InterPro" id="IPR002136">
    <property type="entry name" value="Ribosomal_uL4"/>
</dbReference>
<evidence type="ECO:0000256" key="1">
    <source>
        <dbReference type="ARBA" id="ARBA00010528"/>
    </source>
</evidence>
<dbReference type="Gene3D" id="3.40.1370.10">
    <property type="match status" value="1"/>
</dbReference>
<gene>
    <name evidence="6" type="ORF">CcCBS67573_g06702</name>
</gene>
<reference evidence="6 7" key="1">
    <citation type="journal article" date="2019" name="Sci. Rep.">
        <title>Comparative genomics of chytrid fungi reveal insights into the obligate biotrophic and pathogenic lifestyle of Synchytrium endobioticum.</title>
        <authorList>
            <person name="van de Vossenberg B.T.L.H."/>
            <person name="Warris S."/>
            <person name="Nguyen H.D.T."/>
            <person name="van Gent-Pelzer M.P.E."/>
            <person name="Joly D.L."/>
            <person name="van de Geest H.C."/>
            <person name="Bonants P.J.M."/>
            <person name="Smith D.S."/>
            <person name="Levesque C.A."/>
            <person name="van der Lee T.A.J."/>
        </authorList>
    </citation>
    <scope>NUCLEOTIDE SEQUENCE [LARGE SCALE GENOMIC DNA]</scope>
    <source>
        <strain evidence="6 7">CBS 675.73</strain>
    </source>
</reference>